<keyword evidence="1" id="KW-0175">Coiled coil</keyword>
<dbReference type="VEuPathDB" id="HostDB:ENSBTAG00000019569"/>
<feature type="coiled-coil region" evidence="1">
    <location>
        <begin position="188"/>
        <end position="361"/>
    </location>
</feature>
<dbReference type="Bgee" id="ENSBTAG00000019569">
    <property type="expression patterns" value="Expressed in bone marrow and 107 other cell types or tissues"/>
</dbReference>
<evidence type="ECO:0000256" key="2">
    <source>
        <dbReference type="SAM" id="MobiDB-lite"/>
    </source>
</evidence>
<reference evidence="3" key="3">
    <citation type="submission" date="2025-09" db="UniProtKB">
        <authorList>
            <consortium name="Ensembl"/>
        </authorList>
    </citation>
    <scope>IDENTIFICATION</scope>
    <source>
        <strain evidence="3">Hereford</strain>
    </source>
</reference>
<accession>A0A452DIW7</accession>
<dbReference type="OrthoDB" id="438211at2759"/>
<dbReference type="Proteomes" id="UP000009136">
    <property type="component" value="Chromosome 29"/>
</dbReference>
<evidence type="ECO:0000313" key="4">
    <source>
        <dbReference type="Proteomes" id="UP000009136"/>
    </source>
</evidence>
<sequence length="403" mass="45778">MCKALGAQWRRTRSCSARRWSSWGWPGSWASKSMLARPQHPPLLGPPAQACPGRLRACSQTGTLGQAGSGPLSCHYCEPGVISHRICISGVSSHGCTQHRHSPGYTRTQPRLYTPPARPRGRGCPACPRPGGLWGSPFRVGESSLRLQPLPTHPRQQAIRALWTRLQRERPELLGSFEDVLMRASACLEEAARERDGLEHALRRRESEHQREVRCLYEEMEQQLREQRQRLRGQGLPQEERRGRLELELQSREQELERAGLRQRELEQQLQARTSEQLEAQAQNAQLWLANEALRTQLEGVQEQLRRLEGDAQGRREQAQRDVVAVSRNMQKEKLSLLRQLELLRELNTRLRDERDVCEAQRLGSSRRKALSSAPLLGAPCCCCCSSWARPPRRGSGHLPSAR</sequence>
<dbReference type="AlphaFoldDB" id="A0A452DIW7"/>
<dbReference type="GO" id="GO:0005886">
    <property type="term" value="C:plasma membrane"/>
    <property type="evidence" value="ECO:0000318"/>
    <property type="project" value="GO_Central"/>
</dbReference>
<name>A0A452DIW7_BOVIN</name>
<evidence type="ECO:0000313" key="3">
    <source>
        <dbReference type="Ensembl" id="ENSBTAP00000026074.6"/>
    </source>
</evidence>
<dbReference type="Reactome" id="R-BTA-446107">
    <property type="pathway name" value="Type I hemidesmosome assembly"/>
</dbReference>
<dbReference type="Ensembl" id="ENSBTAT00000026074.6">
    <property type="protein sequence ID" value="ENSBTAP00000026074.6"/>
    <property type="gene ID" value="ENSBTAG00000017805.7"/>
</dbReference>
<gene>
    <name evidence="5" type="primary">CD151</name>
    <name evidence="3" type="synonym">CRACR2B</name>
</gene>
<reference evidence="3" key="2">
    <citation type="submission" date="2025-08" db="UniProtKB">
        <authorList>
            <consortium name="Ensembl"/>
        </authorList>
    </citation>
    <scope>IDENTIFICATION</scope>
    <source>
        <strain evidence="3">Hereford</strain>
    </source>
</reference>
<evidence type="ECO:0000313" key="5">
    <source>
        <dbReference type="VGNC" id="VGNC:53655"/>
    </source>
</evidence>
<dbReference type="GeneTree" id="ENSGT00440000033504"/>
<feature type="region of interest" description="Disordered" evidence="2">
    <location>
        <begin position="100"/>
        <end position="121"/>
    </location>
</feature>
<organism evidence="3 4">
    <name type="scientific">Bos taurus</name>
    <name type="common">Bovine</name>
    <dbReference type="NCBI Taxonomy" id="9913"/>
    <lineage>
        <taxon>Eukaryota</taxon>
        <taxon>Metazoa</taxon>
        <taxon>Chordata</taxon>
        <taxon>Craniata</taxon>
        <taxon>Vertebrata</taxon>
        <taxon>Euteleostomi</taxon>
        <taxon>Mammalia</taxon>
        <taxon>Eutheria</taxon>
        <taxon>Laurasiatheria</taxon>
        <taxon>Artiodactyla</taxon>
        <taxon>Ruminantia</taxon>
        <taxon>Pecora</taxon>
        <taxon>Bovidae</taxon>
        <taxon>Bovinae</taxon>
        <taxon>Bos</taxon>
    </lineage>
</organism>
<keyword evidence="4" id="KW-1185">Reference proteome</keyword>
<dbReference type="VGNC" id="VGNC:53655">
    <property type="gene designation" value="CD151"/>
</dbReference>
<dbReference type="GO" id="GO:0016477">
    <property type="term" value="P:cell migration"/>
    <property type="evidence" value="ECO:0000318"/>
    <property type="project" value="GO_Central"/>
</dbReference>
<protein>
    <submittedName>
        <fullName evidence="3">Calcium release activated channel regulator 2B</fullName>
    </submittedName>
</protein>
<proteinExistence type="predicted"/>
<evidence type="ECO:0000256" key="1">
    <source>
        <dbReference type="SAM" id="Coils"/>
    </source>
</evidence>
<dbReference type="InParanoid" id="A0A452DIW7"/>
<reference evidence="3" key="1">
    <citation type="submission" date="2018-03" db="EMBL/GenBank/DDBJ databases">
        <title>ARS-UCD1.2.</title>
        <authorList>
            <person name="Rosen B.D."/>
            <person name="Bickhart D.M."/>
            <person name="Koren S."/>
            <person name="Schnabel R.D."/>
            <person name="Hall R."/>
            <person name="Zimin A."/>
            <person name="Dreischer C."/>
            <person name="Schultheiss S."/>
            <person name="Schroeder S.G."/>
            <person name="Elsik C.G."/>
            <person name="Couldrey C."/>
            <person name="Liu G.E."/>
            <person name="Van Tassell C.P."/>
            <person name="Phillippy A.M."/>
            <person name="Smith T.P.L."/>
            <person name="Medrano J.F."/>
        </authorList>
    </citation>
    <scope>NUCLEOTIDE SEQUENCE [LARGE SCALE GENOMIC DNA]</scope>
    <source>
        <strain evidence="3">Hereford</strain>
    </source>
</reference>